<feature type="non-terminal residue" evidence="2">
    <location>
        <position position="1"/>
    </location>
</feature>
<name>A0A3P7MTB4_DIBLA</name>
<keyword evidence="3" id="KW-1185">Reference proteome</keyword>
<evidence type="ECO:0000259" key="1">
    <source>
        <dbReference type="PROSITE" id="PS50222"/>
    </source>
</evidence>
<dbReference type="Gene3D" id="1.10.238.10">
    <property type="entry name" value="EF-hand"/>
    <property type="match status" value="1"/>
</dbReference>
<evidence type="ECO:0000313" key="2">
    <source>
        <dbReference type="EMBL" id="VDN26207.1"/>
    </source>
</evidence>
<protein>
    <recommendedName>
        <fullName evidence="1">EF-hand domain-containing protein</fullName>
    </recommendedName>
</protein>
<gene>
    <name evidence="2" type="ORF">DILT_LOCUS14761</name>
</gene>
<dbReference type="Proteomes" id="UP000281553">
    <property type="component" value="Unassembled WGS sequence"/>
</dbReference>
<feature type="domain" description="EF-hand" evidence="1">
    <location>
        <begin position="100"/>
        <end position="132"/>
    </location>
</feature>
<dbReference type="EMBL" id="UYRU01075735">
    <property type="protein sequence ID" value="VDN26207.1"/>
    <property type="molecule type" value="Genomic_DNA"/>
</dbReference>
<dbReference type="InterPro" id="IPR002048">
    <property type="entry name" value="EF_hand_dom"/>
</dbReference>
<evidence type="ECO:0000313" key="3">
    <source>
        <dbReference type="Proteomes" id="UP000281553"/>
    </source>
</evidence>
<dbReference type="SUPFAM" id="SSF47473">
    <property type="entry name" value="EF-hand"/>
    <property type="match status" value="1"/>
</dbReference>
<dbReference type="AlphaFoldDB" id="A0A3P7MTB4"/>
<organism evidence="2 3">
    <name type="scientific">Dibothriocephalus latus</name>
    <name type="common">Fish tapeworm</name>
    <name type="synonym">Diphyllobothrium latum</name>
    <dbReference type="NCBI Taxonomy" id="60516"/>
    <lineage>
        <taxon>Eukaryota</taxon>
        <taxon>Metazoa</taxon>
        <taxon>Spiralia</taxon>
        <taxon>Lophotrochozoa</taxon>
        <taxon>Platyhelminthes</taxon>
        <taxon>Cestoda</taxon>
        <taxon>Eucestoda</taxon>
        <taxon>Diphyllobothriidea</taxon>
        <taxon>Diphyllobothriidae</taxon>
        <taxon>Dibothriocephalus</taxon>
    </lineage>
</organism>
<sequence>EEPESKAKKAAKAKEAKAVKRIGAQIDRLIGEVEAMMRQLELEKTNLLKDIQIREGKAKEATKDEEKERIFDSIRADQQRLVDITDVFTSLQQVKQQEEPKLEHWQQILDALDEDHDGKIELKHLSAVSASC</sequence>
<reference evidence="2 3" key="1">
    <citation type="submission" date="2018-11" db="EMBL/GenBank/DDBJ databases">
        <authorList>
            <consortium name="Pathogen Informatics"/>
        </authorList>
    </citation>
    <scope>NUCLEOTIDE SEQUENCE [LARGE SCALE GENOMIC DNA]</scope>
</reference>
<dbReference type="PROSITE" id="PS50222">
    <property type="entry name" value="EF_HAND_2"/>
    <property type="match status" value="1"/>
</dbReference>
<dbReference type="OrthoDB" id="624114at2759"/>
<proteinExistence type="predicted"/>
<dbReference type="GO" id="GO:0005509">
    <property type="term" value="F:calcium ion binding"/>
    <property type="evidence" value="ECO:0007669"/>
    <property type="project" value="InterPro"/>
</dbReference>
<accession>A0A3P7MTB4</accession>
<dbReference type="InterPro" id="IPR011992">
    <property type="entry name" value="EF-hand-dom_pair"/>
</dbReference>